<dbReference type="Proteomes" id="UP000247078">
    <property type="component" value="Unassembled WGS sequence"/>
</dbReference>
<feature type="signal peptide" evidence="1">
    <location>
        <begin position="1"/>
        <end position="21"/>
    </location>
</feature>
<dbReference type="InterPro" id="IPR012854">
    <property type="entry name" value="Cu_amine_oxidase-like_N"/>
</dbReference>
<dbReference type="EMBL" id="QGTZ01000007">
    <property type="protein sequence ID" value="PWW38656.1"/>
    <property type="molecule type" value="Genomic_DNA"/>
</dbReference>
<evidence type="ECO:0000313" key="5">
    <source>
        <dbReference type="Proteomes" id="UP000247078"/>
    </source>
</evidence>
<dbReference type="AlphaFoldDB" id="A0A855XSL6"/>
<gene>
    <name evidence="4" type="ORF">DET54_12067</name>
    <name evidence="3" type="ORF">DET56_10757</name>
</gene>
<evidence type="ECO:0000313" key="4">
    <source>
        <dbReference type="EMBL" id="RAI85908.1"/>
    </source>
</evidence>
<dbReference type="InterPro" id="IPR036582">
    <property type="entry name" value="Mao_N_sf"/>
</dbReference>
<sequence>MFKKITISLLTTTLLILPSFAATGEAANQYITMDTGILKNNRVLIPLRAVSENLGAEVNWNKELKNINITKGESTILLTINSKKILVNHEELYLDVPAELNDNTTYVPARFISQTLGADVQWNQQTSQATITLDGKQLQVTMAKPKVQVPNTKRITAKQQQIFVDKLNEATNLSSIKQIRTYFNAYFTDRFINQIIRDKGLEYDFKFKIISQSSLTYPDSNTARLSQYSGSSSIYGNKETLYRRATFVYTNKGWKVDRVEFSLIEEILNP</sequence>
<name>A0A855XSL6_9BACL</name>
<dbReference type="Gene3D" id="3.30.457.10">
    <property type="entry name" value="Copper amine oxidase-like, N-terminal domain"/>
    <property type="match status" value="2"/>
</dbReference>
<accession>A0A855XSL6</accession>
<reference evidence="3 5" key="1">
    <citation type="submission" date="2018-05" db="EMBL/GenBank/DDBJ databases">
        <title>Freshwater and sediment microbial communities from various areas in North America, analyzing microbe dynamics in response to fracking.</title>
        <authorList>
            <person name="Lamendella R."/>
        </authorList>
    </citation>
    <scope>NUCLEOTIDE SEQUENCE [LARGE SCALE GENOMIC DNA]</scope>
    <source>
        <strain evidence="3 5">DB-3</strain>
        <strain evidence="4 6">NG-13</strain>
    </source>
</reference>
<organism evidence="3 5">
    <name type="scientific">Paenibacillus pabuli</name>
    <dbReference type="NCBI Taxonomy" id="1472"/>
    <lineage>
        <taxon>Bacteria</taxon>
        <taxon>Bacillati</taxon>
        <taxon>Bacillota</taxon>
        <taxon>Bacilli</taxon>
        <taxon>Bacillales</taxon>
        <taxon>Paenibacillaceae</taxon>
        <taxon>Paenibacillus</taxon>
    </lineage>
</organism>
<feature type="domain" description="Copper amine oxidase-like N-terminal" evidence="2">
    <location>
        <begin position="35"/>
        <end position="131"/>
    </location>
</feature>
<evidence type="ECO:0000259" key="2">
    <source>
        <dbReference type="Pfam" id="PF07833"/>
    </source>
</evidence>
<dbReference type="RefSeq" id="WP_110000075.1">
    <property type="nucleotide sequence ID" value="NZ_QGTZ01000007.1"/>
</dbReference>
<proteinExistence type="predicted"/>
<dbReference type="EMBL" id="QLLI01000020">
    <property type="protein sequence ID" value="RAI85908.1"/>
    <property type="molecule type" value="Genomic_DNA"/>
</dbReference>
<keyword evidence="1" id="KW-0732">Signal</keyword>
<dbReference type="Pfam" id="PF07833">
    <property type="entry name" value="Cu_amine_oxidN1"/>
    <property type="match status" value="1"/>
</dbReference>
<evidence type="ECO:0000313" key="3">
    <source>
        <dbReference type="EMBL" id="PWW38656.1"/>
    </source>
</evidence>
<dbReference type="SUPFAM" id="SSF55383">
    <property type="entry name" value="Copper amine oxidase, domain N"/>
    <property type="match status" value="1"/>
</dbReference>
<dbReference type="OrthoDB" id="2667244at2"/>
<comment type="caution">
    <text evidence="3">The sequence shown here is derived from an EMBL/GenBank/DDBJ whole genome shotgun (WGS) entry which is preliminary data.</text>
</comment>
<dbReference type="Proteomes" id="UP000248827">
    <property type="component" value="Unassembled WGS sequence"/>
</dbReference>
<protein>
    <submittedName>
        <fullName evidence="3">Copper amine oxidase-like protein</fullName>
    </submittedName>
</protein>
<evidence type="ECO:0000256" key="1">
    <source>
        <dbReference type="SAM" id="SignalP"/>
    </source>
</evidence>
<feature type="chain" id="PRO_5039268880" evidence="1">
    <location>
        <begin position="22"/>
        <end position="270"/>
    </location>
</feature>
<evidence type="ECO:0000313" key="6">
    <source>
        <dbReference type="Proteomes" id="UP000248827"/>
    </source>
</evidence>
<keyword evidence="6" id="KW-1185">Reference proteome</keyword>